<gene>
    <name evidence="1" type="ORF">MENTE1834_LOCUS6600</name>
</gene>
<accession>A0ACB0Y1Y5</accession>
<dbReference type="EMBL" id="CAVMJV010000005">
    <property type="protein sequence ID" value="CAK5028439.1"/>
    <property type="molecule type" value="Genomic_DNA"/>
</dbReference>
<keyword evidence="2" id="KW-1185">Reference proteome</keyword>
<name>A0ACB0Y1Y5_MELEN</name>
<evidence type="ECO:0000313" key="1">
    <source>
        <dbReference type="EMBL" id="CAK5028439.1"/>
    </source>
</evidence>
<proteinExistence type="predicted"/>
<sequence>MNILPFITHIIYQLRLFFQFKVNECLCGPSAKNNIRQRQKRKLLEGIRQMFYSPDQPHQHKQNRKRHNDNTPQTTIPNGAFPYDINSIYPLFTTTNTMPPNLSFGIFPSPRFHSPALLPLLALQNMATQIVNYSVNSPTNQTTNSSIFPQLPSIQQKQQKLLEWIQAMQQQRPIAESMVHQYLTPKMHENTNSISNSILKNEANVVKKFDFSDISSCVNNEQRYIREIKTETEGLEAKDSAFTKTHVSPEASSASLFEAAIVIAAAAASAAAEQKTTDTFIQVNIHQNNNNQSHT</sequence>
<dbReference type="Proteomes" id="UP001497535">
    <property type="component" value="Unassembled WGS sequence"/>
</dbReference>
<reference evidence="1" key="1">
    <citation type="submission" date="2023-11" db="EMBL/GenBank/DDBJ databases">
        <authorList>
            <person name="Poullet M."/>
        </authorList>
    </citation>
    <scope>NUCLEOTIDE SEQUENCE</scope>
    <source>
        <strain evidence="1">E1834</strain>
    </source>
</reference>
<comment type="caution">
    <text evidence="1">The sequence shown here is derived from an EMBL/GenBank/DDBJ whole genome shotgun (WGS) entry which is preliminary data.</text>
</comment>
<protein>
    <submittedName>
        <fullName evidence="1">Uncharacterized protein</fullName>
    </submittedName>
</protein>
<organism evidence="1 2">
    <name type="scientific">Meloidogyne enterolobii</name>
    <name type="common">Root-knot nematode worm</name>
    <name type="synonym">Meloidogyne mayaguensis</name>
    <dbReference type="NCBI Taxonomy" id="390850"/>
    <lineage>
        <taxon>Eukaryota</taxon>
        <taxon>Metazoa</taxon>
        <taxon>Ecdysozoa</taxon>
        <taxon>Nematoda</taxon>
        <taxon>Chromadorea</taxon>
        <taxon>Rhabditida</taxon>
        <taxon>Tylenchina</taxon>
        <taxon>Tylenchomorpha</taxon>
        <taxon>Tylenchoidea</taxon>
        <taxon>Meloidogynidae</taxon>
        <taxon>Meloidogyninae</taxon>
        <taxon>Meloidogyne</taxon>
    </lineage>
</organism>
<evidence type="ECO:0000313" key="2">
    <source>
        <dbReference type="Proteomes" id="UP001497535"/>
    </source>
</evidence>